<dbReference type="InterPro" id="IPR036075">
    <property type="entry name" value="ARMT-1-like_metal-bd_sf"/>
</dbReference>
<dbReference type="PANTHER" id="PTHR12260">
    <property type="entry name" value="DAMAGE-CONTROL PHOSPHATASE ARMT1"/>
    <property type="match status" value="1"/>
</dbReference>
<evidence type="ECO:0000256" key="4">
    <source>
        <dbReference type="ARBA" id="ARBA00022723"/>
    </source>
</evidence>
<evidence type="ECO:0000256" key="5">
    <source>
        <dbReference type="ARBA" id="ARBA00022801"/>
    </source>
</evidence>
<dbReference type="EMBL" id="JAOYOD010000001">
    <property type="protein sequence ID" value="MCV9385545.1"/>
    <property type="molecule type" value="Genomic_DNA"/>
</dbReference>
<dbReference type="RefSeq" id="WP_264136331.1">
    <property type="nucleotide sequence ID" value="NZ_JAOYOD010000001.1"/>
</dbReference>
<name>A0ABT3CQ09_9BACT</name>
<dbReference type="Gene3D" id="3.40.50.10880">
    <property type="entry name" value="Uncharacterised protein PF01937, DUF89, domain 3"/>
    <property type="match status" value="1"/>
</dbReference>
<accession>A0ABT3CQ09</accession>
<evidence type="ECO:0000313" key="10">
    <source>
        <dbReference type="Proteomes" id="UP001300692"/>
    </source>
</evidence>
<dbReference type="Proteomes" id="UP001300692">
    <property type="component" value="Unassembled WGS sequence"/>
</dbReference>
<dbReference type="PANTHER" id="PTHR12260:SF6">
    <property type="entry name" value="DAMAGE-CONTROL PHOSPHATASE ARMT1"/>
    <property type="match status" value="1"/>
</dbReference>
<evidence type="ECO:0000256" key="6">
    <source>
        <dbReference type="ARBA" id="ARBA00023211"/>
    </source>
</evidence>
<comment type="catalytic activity">
    <reaction evidence="7">
        <text>beta-D-fructose 6-phosphate = dihydroxyacetone + D-glyceraldehyde 3-phosphate</text>
        <dbReference type="Rhea" id="RHEA:28002"/>
        <dbReference type="ChEBI" id="CHEBI:16016"/>
        <dbReference type="ChEBI" id="CHEBI:57634"/>
        <dbReference type="ChEBI" id="CHEBI:59776"/>
    </reaction>
</comment>
<evidence type="ECO:0000313" key="9">
    <source>
        <dbReference type="EMBL" id="MCV9385545.1"/>
    </source>
</evidence>
<keyword evidence="10" id="KW-1185">Reference proteome</keyword>
<feature type="domain" description="Damage-control phosphatase ARMT1-like metal-binding" evidence="8">
    <location>
        <begin position="19"/>
        <end position="336"/>
    </location>
</feature>
<proteinExistence type="inferred from homology"/>
<comment type="cofactor">
    <cofactor evidence="2">
        <name>Mn(2+)</name>
        <dbReference type="ChEBI" id="CHEBI:29035"/>
    </cofactor>
</comment>
<dbReference type="InterPro" id="IPR002791">
    <property type="entry name" value="ARMT1-like_metal-bd"/>
</dbReference>
<evidence type="ECO:0000259" key="8">
    <source>
        <dbReference type="Pfam" id="PF01937"/>
    </source>
</evidence>
<evidence type="ECO:0000256" key="1">
    <source>
        <dbReference type="ARBA" id="ARBA00001326"/>
    </source>
</evidence>
<protein>
    <submittedName>
        <fullName evidence="9">Damage-control phosphatase ARMT1 family protein</fullName>
    </submittedName>
</protein>
<keyword evidence="5" id="KW-0378">Hydrolase</keyword>
<dbReference type="SUPFAM" id="SSF111321">
    <property type="entry name" value="AF1104-like"/>
    <property type="match status" value="1"/>
</dbReference>
<comment type="catalytic activity">
    <reaction evidence="1">
        <text>beta-D-fructose 1-phosphate + H2O = D-fructose + phosphate</text>
        <dbReference type="Rhea" id="RHEA:35603"/>
        <dbReference type="ChEBI" id="CHEBI:15377"/>
        <dbReference type="ChEBI" id="CHEBI:37721"/>
        <dbReference type="ChEBI" id="CHEBI:43474"/>
        <dbReference type="ChEBI" id="CHEBI:138881"/>
    </reaction>
</comment>
<sequence>MFDSYPKIPINEEAFSGMTFRVRYPKILTDVIQSELFDQRITQELENLKQSLNTQLVDRLSNTTAAYWHDFYVEYEGKKLIDLPFFDAEVYLFALINSIVQYDTLQIDPYSKIKSADLSQSQLAFDRILASSKDWDTKDFILNNLHGNKSDLSQLVHGDEVAIEVILDDSQTLIGQLPRYTSTEIILDNTGMELFSDLLLVDHLIDKYDHQITLHIKAAPLFVSDVIDEDITKLLDFLSHHQEEFVQRIKTYIKQGKITIVAHNFWNSPGHFDTIPKDLISKESLLLSKGDANYRRFFGDRILDSATNAFELTSYLKNEAFAIRTLKSDIQTSLSTELVQSLNSRNKEWRNIGKFAVIQKVSARILKIPNSSQKES</sequence>
<evidence type="ECO:0000256" key="3">
    <source>
        <dbReference type="ARBA" id="ARBA00009519"/>
    </source>
</evidence>
<comment type="caution">
    <text evidence="9">The sequence shown here is derived from an EMBL/GenBank/DDBJ whole genome shotgun (WGS) entry which is preliminary data.</text>
</comment>
<keyword evidence="6" id="KW-0464">Manganese</keyword>
<keyword evidence="4" id="KW-0479">Metal-binding</keyword>
<organism evidence="9 10">
    <name type="scientific">Reichenbachiella ulvae</name>
    <dbReference type="NCBI Taxonomy" id="2980104"/>
    <lineage>
        <taxon>Bacteria</taxon>
        <taxon>Pseudomonadati</taxon>
        <taxon>Bacteroidota</taxon>
        <taxon>Cytophagia</taxon>
        <taxon>Cytophagales</taxon>
        <taxon>Reichenbachiellaceae</taxon>
        <taxon>Reichenbachiella</taxon>
    </lineage>
</organism>
<comment type="similarity">
    <text evidence="3">Belongs to the damage-control phosphatase family. Sugar phosphate phosphatase III subfamily.</text>
</comment>
<reference evidence="9 10" key="1">
    <citation type="submission" date="2022-10" db="EMBL/GenBank/DDBJ databases">
        <title>Comparative genomics and taxonomic characterization of three novel marine species of genus Reichenbachiella exhibiting antioxidant and polysaccharide degradation activities.</title>
        <authorList>
            <person name="Muhammad N."/>
            <person name="Lee Y.-J."/>
            <person name="Ko J."/>
            <person name="Kim S.-G."/>
        </authorList>
    </citation>
    <scope>NUCLEOTIDE SEQUENCE [LARGE SCALE GENOMIC DNA]</scope>
    <source>
        <strain evidence="9 10">ABR2-5</strain>
    </source>
</reference>
<dbReference type="InterPro" id="IPR039763">
    <property type="entry name" value="ARMT1"/>
</dbReference>
<evidence type="ECO:0000256" key="2">
    <source>
        <dbReference type="ARBA" id="ARBA00001936"/>
    </source>
</evidence>
<evidence type="ECO:0000256" key="7">
    <source>
        <dbReference type="ARBA" id="ARBA00048809"/>
    </source>
</evidence>
<dbReference type="Pfam" id="PF01937">
    <property type="entry name" value="ARMT1-like_dom"/>
    <property type="match status" value="1"/>
</dbReference>
<gene>
    <name evidence="9" type="ORF">N7U62_02670</name>
</gene>